<dbReference type="Proteomes" id="UP000019753">
    <property type="component" value="Unassembled WGS sequence"/>
</dbReference>
<keyword evidence="1" id="KW-0812">Transmembrane</keyword>
<keyword evidence="1" id="KW-1133">Transmembrane helix</keyword>
<feature type="transmembrane region" description="Helical" evidence="1">
    <location>
        <begin position="19"/>
        <end position="37"/>
    </location>
</feature>
<sequence>MSAPQADTGGRTASGPGRALVAVYGVLAVAATFRSGVQVLRDFGAAPVAYSLSAFAAVVYVVATLALARAGGRARRVAWVAVGIEAVGVLVVGTLSVVRPDLFPDATVWSAFGAGYGFVPLVLPALGLWWLARGRGGRPAPAERPDR</sequence>
<evidence type="ECO:0000313" key="2">
    <source>
        <dbReference type="EMBL" id="EYR64725.1"/>
    </source>
</evidence>
<organism evidence="2 3">
    <name type="scientific">Actinotalea ferrariae CF5-4</name>
    <dbReference type="NCBI Taxonomy" id="948458"/>
    <lineage>
        <taxon>Bacteria</taxon>
        <taxon>Bacillati</taxon>
        <taxon>Actinomycetota</taxon>
        <taxon>Actinomycetes</taxon>
        <taxon>Micrococcales</taxon>
        <taxon>Cellulomonadaceae</taxon>
        <taxon>Actinotalea</taxon>
    </lineage>
</organism>
<keyword evidence="1" id="KW-0472">Membrane</keyword>
<accession>A0A021VXG5</accession>
<comment type="caution">
    <text evidence="2">The sequence shown here is derived from an EMBL/GenBank/DDBJ whole genome shotgun (WGS) entry which is preliminary data.</text>
</comment>
<evidence type="ECO:0000256" key="1">
    <source>
        <dbReference type="SAM" id="Phobius"/>
    </source>
</evidence>
<feature type="transmembrane region" description="Helical" evidence="1">
    <location>
        <begin position="49"/>
        <end position="68"/>
    </location>
</feature>
<dbReference type="EMBL" id="AXCW01000020">
    <property type="protein sequence ID" value="EYR64725.1"/>
    <property type="molecule type" value="Genomic_DNA"/>
</dbReference>
<feature type="transmembrane region" description="Helical" evidence="1">
    <location>
        <begin position="109"/>
        <end position="131"/>
    </location>
</feature>
<keyword evidence="3" id="KW-1185">Reference proteome</keyword>
<gene>
    <name evidence="2" type="ORF">N866_06070</name>
</gene>
<feature type="transmembrane region" description="Helical" evidence="1">
    <location>
        <begin position="77"/>
        <end position="97"/>
    </location>
</feature>
<evidence type="ECO:0000313" key="3">
    <source>
        <dbReference type="Proteomes" id="UP000019753"/>
    </source>
</evidence>
<protein>
    <submittedName>
        <fullName evidence="2">Membrane protein</fullName>
    </submittedName>
</protein>
<reference evidence="2 3" key="1">
    <citation type="submission" date="2014-01" db="EMBL/GenBank/DDBJ databases">
        <title>Actinotalea ferrariae CF5-4.</title>
        <authorList>
            <person name="Chen F."/>
            <person name="Li Y."/>
            <person name="Wang G."/>
        </authorList>
    </citation>
    <scope>NUCLEOTIDE SEQUENCE [LARGE SCALE GENOMIC DNA]</scope>
    <source>
        <strain evidence="2 3">CF5-4</strain>
    </source>
</reference>
<dbReference type="AlphaFoldDB" id="A0A021VXG5"/>
<name>A0A021VXG5_9CELL</name>
<dbReference type="RefSeq" id="WP_034222459.1">
    <property type="nucleotide sequence ID" value="NZ_AXCW01000020.1"/>
</dbReference>
<proteinExistence type="predicted"/>